<proteinExistence type="predicted"/>
<accession>A0A6M8HMI7</accession>
<dbReference type="RefSeq" id="WP_171834554.1">
    <property type="nucleotide sequence ID" value="NZ_CP053708.1"/>
</dbReference>
<name>A0A6M8HMI7_9PROT</name>
<evidence type="ECO:0000313" key="1">
    <source>
        <dbReference type="EMBL" id="QKE89562.1"/>
    </source>
</evidence>
<protein>
    <submittedName>
        <fullName evidence="1">Uncharacterized protein</fullName>
    </submittedName>
</protein>
<sequence length="57" mass="6520">MFRRLFALETQALQARTDDLVIRQDQSDYANRDTVRDISYLAGSSSRHGMWASRATA</sequence>
<dbReference type="Proteomes" id="UP000500767">
    <property type="component" value="Chromosome"/>
</dbReference>
<organism evidence="1 2">
    <name type="scientific">Lichenicola cladoniae</name>
    <dbReference type="NCBI Taxonomy" id="1484109"/>
    <lineage>
        <taxon>Bacteria</taxon>
        <taxon>Pseudomonadati</taxon>
        <taxon>Pseudomonadota</taxon>
        <taxon>Alphaproteobacteria</taxon>
        <taxon>Acetobacterales</taxon>
        <taxon>Acetobacteraceae</taxon>
        <taxon>Lichenicola</taxon>
    </lineage>
</organism>
<dbReference type="KEGG" id="lck:HN018_05435"/>
<dbReference type="AlphaFoldDB" id="A0A6M8HMI7"/>
<gene>
    <name evidence="1" type="ORF">HN018_05435</name>
</gene>
<reference evidence="1 2" key="1">
    <citation type="journal article" date="2014" name="World J. Microbiol. Biotechnol.">
        <title>Biodiversity and physiological characteristics of Antarctic and Arctic lichens-associated bacteria.</title>
        <authorList>
            <person name="Lee Y.M."/>
            <person name="Kim E.H."/>
            <person name="Lee H.K."/>
            <person name="Hong S.G."/>
        </authorList>
    </citation>
    <scope>NUCLEOTIDE SEQUENCE [LARGE SCALE GENOMIC DNA]</scope>
    <source>
        <strain evidence="1 2">PAMC 26569</strain>
    </source>
</reference>
<keyword evidence="2" id="KW-1185">Reference proteome</keyword>
<dbReference type="EMBL" id="CP053708">
    <property type="protein sequence ID" value="QKE89562.1"/>
    <property type="molecule type" value="Genomic_DNA"/>
</dbReference>
<evidence type="ECO:0000313" key="2">
    <source>
        <dbReference type="Proteomes" id="UP000500767"/>
    </source>
</evidence>